<reference evidence="1 2" key="1">
    <citation type="journal article" date="2020" name="Mol. Plant Pathol.">
        <title>Plasmid composition and the chpG gene determine the virulence level of Clavibacter capsici natural isolates in pepper.</title>
        <authorList>
            <person name="Hwang I.S."/>
            <person name="Lee H.M."/>
            <person name="Oh E.J."/>
            <person name="Lee S."/>
            <person name="Heu S."/>
            <person name="Oh C.S."/>
        </authorList>
    </citation>
    <scope>NUCLEOTIDE SEQUENCE [LARGE SCALE GENOMIC DNA]</scope>
    <source>
        <strain evidence="1 2">1101</strain>
    </source>
</reference>
<dbReference type="EMBL" id="CP048049">
    <property type="protein sequence ID" value="QIS45543.1"/>
    <property type="molecule type" value="Genomic_DNA"/>
</dbReference>
<gene>
    <name evidence="1" type="ORF">GW570_10795</name>
</gene>
<evidence type="ECO:0000313" key="2">
    <source>
        <dbReference type="Proteomes" id="UP000503164"/>
    </source>
</evidence>
<accession>A0AAE6XRB8</accession>
<evidence type="ECO:0000313" key="1">
    <source>
        <dbReference type="EMBL" id="QIS45543.1"/>
    </source>
</evidence>
<dbReference type="Proteomes" id="UP000503164">
    <property type="component" value="Chromosome"/>
</dbReference>
<keyword evidence="2" id="KW-1185">Reference proteome</keyword>
<organism evidence="1 2">
    <name type="scientific">Clavibacter capsici</name>
    <dbReference type="NCBI Taxonomy" id="1874630"/>
    <lineage>
        <taxon>Bacteria</taxon>
        <taxon>Bacillati</taxon>
        <taxon>Actinomycetota</taxon>
        <taxon>Actinomycetes</taxon>
        <taxon>Micrococcales</taxon>
        <taxon>Microbacteriaceae</taxon>
        <taxon>Clavibacter</taxon>
    </lineage>
</organism>
<name>A0AAE6XRB8_9MICO</name>
<sequence length="495" mass="53959">MIATPRQRVLTSIPYSRYKSAVRKFDRTSILELCAQKSAELDSNGDPASASWPFTAWALLDIARVAVVFGKPAGPAATMDDIARLCELHFVIEDPSTCGDSAGATGALLRLMAEQFSWQTDVLSSFARTLLLFSPDAPWPDGKPARVMTESWFEKCFGVDLETYAAAVFIAYAAASANEGRIDLGWVGRAPIKDIFSDFPVDALTSTIRNHLFSDTASVKQENREAESRAGASMLKYAFNPLINRPFISNGPSHALTPSPRAVVNKVSPNAIFYTAMKALGDDFAADLGHVFEAYIGRQLKSLPACTIEGEVAYTVGKTRFDSIDWFMQLDDVIVFVECKAVRPTEPVRLGRPQYAEHLQRQVGKGIEQLNRTNHDFDIITAVNKKLNSGLPRIGLVVTAEDHYGIGLPPVRASLPLAQIPTVIISARELEQLVALTPQALNNKLNAARMACQSDHILEIKASLPDGGMPDNAILISAFESFKVMRAVEAASSPD</sequence>
<dbReference type="RefSeq" id="WP_157883527.1">
    <property type="nucleotide sequence ID" value="NZ_CP012573.1"/>
</dbReference>
<protein>
    <submittedName>
        <fullName evidence="1">Uncharacterized protein</fullName>
    </submittedName>
</protein>
<dbReference type="AlphaFoldDB" id="A0AAE6XRB8"/>
<proteinExistence type="predicted"/>